<feature type="region of interest" description="Disordered" evidence="1">
    <location>
        <begin position="77"/>
        <end position="120"/>
    </location>
</feature>
<organism evidence="2 3">
    <name type="scientific">Babesia bigemina</name>
    <dbReference type="NCBI Taxonomy" id="5866"/>
    <lineage>
        <taxon>Eukaryota</taxon>
        <taxon>Sar</taxon>
        <taxon>Alveolata</taxon>
        <taxon>Apicomplexa</taxon>
        <taxon>Aconoidasida</taxon>
        <taxon>Piroplasmida</taxon>
        <taxon>Babesiidae</taxon>
        <taxon>Babesia</taxon>
    </lineage>
</organism>
<proteinExistence type="predicted"/>
<dbReference type="EMBL" id="LK391708">
    <property type="protein sequence ID" value="CDR96008.1"/>
    <property type="molecule type" value="Genomic_DNA"/>
</dbReference>
<reference evidence="3" key="1">
    <citation type="submission" date="2014-06" db="EMBL/GenBank/DDBJ databases">
        <authorList>
            <person name="Aslett M."/>
            <person name="De Silva N."/>
        </authorList>
    </citation>
    <scope>NUCLEOTIDE SEQUENCE [LARGE SCALE GENOMIC DNA]</scope>
    <source>
        <strain evidence="3">Bond</strain>
    </source>
</reference>
<name>A0A061D622_BABBI</name>
<feature type="compositionally biased region" description="Basic and acidic residues" evidence="1">
    <location>
        <begin position="88"/>
        <end position="99"/>
    </location>
</feature>
<feature type="compositionally biased region" description="Basic and acidic residues" evidence="1">
    <location>
        <begin position="29"/>
        <end position="40"/>
    </location>
</feature>
<keyword evidence="3" id="KW-1185">Reference proteome</keyword>
<dbReference type="AlphaFoldDB" id="A0A061D622"/>
<protein>
    <submittedName>
        <fullName evidence="2">Uncharacterized protein</fullName>
    </submittedName>
</protein>
<gene>
    <name evidence="2" type="ORF">BBBOND_0211520</name>
</gene>
<sequence>MSKSLASFLDRRKKSTVKAATLLLQTEEAAKEKQKAKDGLDEPQPEQQSDHDDEWKVSDDEETKAIQKQATFSGSLLMSVRTVTGDGSEERGPRNDAKPTQHVWQSIVEPPVKEEPQPEKGGKVWIPKYKSVSYVGKDDIDLAEAARLAAAKSEQPSGSKVKKVKKKPATLQPQDDDEPARYVKVKFNVFSVVDEEYRTFNAPLPTSSVDSEKVKAKYIARAAFACSMGATLSDEERLAIDLQVRPPHELEQPLLQVHSALLCALCWCERAPTWTECIFSVNRGPISMSEHFFSLRKTYLRALAAPPRLLPVVSEEDHVTLVVPGDDPPCLELRVLRAVSGGGRRPTSGNSDAICRPILRPSRVLKLLRMISDLLSVKLPEPFMSLASTRLVSRKNVVGPPASGQTL</sequence>
<feature type="compositionally biased region" description="Basic and acidic residues" evidence="1">
    <location>
        <begin position="111"/>
        <end position="120"/>
    </location>
</feature>
<dbReference type="VEuPathDB" id="PiroplasmaDB:BBBOND_0211520"/>
<evidence type="ECO:0000313" key="2">
    <source>
        <dbReference type="EMBL" id="CDR96008.1"/>
    </source>
</evidence>
<dbReference type="OrthoDB" id="361744at2759"/>
<dbReference type="KEGG" id="bbig:BBBOND_0211520"/>
<feature type="region of interest" description="Disordered" evidence="1">
    <location>
        <begin position="29"/>
        <end position="65"/>
    </location>
</feature>
<accession>A0A061D622</accession>
<dbReference type="Proteomes" id="UP000033188">
    <property type="component" value="Chromosome 2"/>
</dbReference>
<feature type="compositionally biased region" description="Basic and acidic residues" evidence="1">
    <location>
        <begin position="48"/>
        <end position="58"/>
    </location>
</feature>
<dbReference type="GeneID" id="24564549"/>
<evidence type="ECO:0000313" key="3">
    <source>
        <dbReference type="Proteomes" id="UP000033188"/>
    </source>
</evidence>
<dbReference type="RefSeq" id="XP_012768194.1">
    <property type="nucleotide sequence ID" value="XM_012912740.1"/>
</dbReference>
<evidence type="ECO:0000256" key="1">
    <source>
        <dbReference type="SAM" id="MobiDB-lite"/>
    </source>
</evidence>
<feature type="region of interest" description="Disordered" evidence="1">
    <location>
        <begin position="150"/>
        <end position="176"/>
    </location>
</feature>